<evidence type="ECO:0008006" key="6">
    <source>
        <dbReference type="Google" id="ProtNLM"/>
    </source>
</evidence>
<evidence type="ECO:0000313" key="4">
    <source>
        <dbReference type="EMBL" id="ATI83311.1"/>
    </source>
</evidence>
<dbReference type="PROSITE" id="PS51257">
    <property type="entry name" value="PROKAR_LIPOPROTEIN"/>
    <property type="match status" value="1"/>
</dbReference>
<evidence type="ECO:0000313" key="5">
    <source>
        <dbReference type="Proteomes" id="UP000219422"/>
    </source>
</evidence>
<feature type="region of interest" description="Disordered" evidence="3">
    <location>
        <begin position="96"/>
        <end position="124"/>
    </location>
</feature>
<dbReference type="GO" id="GO:0015562">
    <property type="term" value="F:efflux transmembrane transporter activity"/>
    <property type="evidence" value="ECO:0007669"/>
    <property type="project" value="InterPro"/>
</dbReference>
<sequence>MTGRNITKRKSAAGAAGAMAVMLSACTVGPDYREPRPLTPSSWAAPRPGDSDAGSLTSWWDRFDDPTLTLLQQLADASSPTLAQAVARIDQARATLTSRRAEGRPSVTGSASYTHSEQRLGTGEQSITINNDGVQAGGDASWQIDLFGKVRRNTRAARARVEAREGDRDAARVSLAAEVADTYIQYRGCEQLSALYRQQAQSQGETARLTRISANAGFIAPADAELTEASAASVSSSLTDQTAQCDLLVKSLTSLSGLEEAALREMLAPRAGVLPEPTAFEVAAVPADVLRQRPDIASSERELAAASEEIGVAVADLYPSLSLGGSLSTGSGARSWSFGPSLSLPIFDGGRAKAGVRSARAAYALQLATWQEAARAAVLEIEQALVRLDAARARQADAARAAQGYQANFAAIERLRVAGSTSMIERESARRNALDAQRTLVDLRIAQARYWVALYKAVGGGWNADITFVPSANGALVREN</sequence>
<keyword evidence="2" id="KW-0564">Palmitate</keyword>
<dbReference type="InterPro" id="IPR010131">
    <property type="entry name" value="MdtP/NodT-like"/>
</dbReference>
<keyword evidence="2" id="KW-0449">Lipoprotein</keyword>
<dbReference type="SUPFAM" id="SSF56954">
    <property type="entry name" value="Outer membrane efflux proteins (OEP)"/>
    <property type="match status" value="1"/>
</dbReference>
<dbReference type="PANTHER" id="PTHR30203">
    <property type="entry name" value="OUTER MEMBRANE CATION EFFLUX PROTEIN"/>
    <property type="match status" value="1"/>
</dbReference>
<protein>
    <recommendedName>
        <fullName evidence="6">Efflux transporter outer membrane subunit</fullName>
    </recommendedName>
</protein>
<keyword evidence="2" id="KW-0812">Transmembrane</keyword>
<keyword evidence="2" id="KW-1134">Transmembrane beta strand</keyword>
<gene>
    <name evidence="4" type="ORF">A6768_13125</name>
</gene>
<dbReference type="Gene3D" id="1.20.1600.10">
    <property type="entry name" value="Outer membrane efflux proteins (OEP)"/>
    <property type="match status" value="1"/>
</dbReference>
<organism evidence="4 5">
    <name type="scientific">Sphingobium yanoikuyae</name>
    <name type="common">Sphingomonas yanoikuyae</name>
    <dbReference type="NCBI Taxonomy" id="13690"/>
    <lineage>
        <taxon>Bacteria</taxon>
        <taxon>Pseudomonadati</taxon>
        <taxon>Pseudomonadota</taxon>
        <taxon>Alphaproteobacteria</taxon>
        <taxon>Sphingomonadales</taxon>
        <taxon>Sphingomonadaceae</taxon>
        <taxon>Sphingobium</taxon>
    </lineage>
</organism>
<accession>A0A291N7S9</accession>
<dbReference type="InterPro" id="IPR003423">
    <property type="entry name" value="OMP_efflux"/>
</dbReference>
<evidence type="ECO:0000256" key="2">
    <source>
        <dbReference type="RuleBase" id="RU362097"/>
    </source>
</evidence>
<evidence type="ECO:0000256" key="3">
    <source>
        <dbReference type="SAM" id="MobiDB-lite"/>
    </source>
</evidence>
<dbReference type="Proteomes" id="UP000219422">
    <property type="component" value="Chromosome"/>
</dbReference>
<dbReference type="Pfam" id="PF02321">
    <property type="entry name" value="OEP"/>
    <property type="match status" value="2"/>
</dbReference>
<comment type="subcellular location">
    <subcellularLocation>
        <location evidence="2">Cell membrane</location>
        <topology evidence="2">Lipid-anchor</topology>
    </subcellularLocation>
</comment>
<name>A0A291N7S9_SPHYA</name>
<dbReference type="PANTHER" id="PTHR30203:SF25">
    <property type="entry name" value="OUTER MEMBRANE PROTEIN-RELATED"/>
    <property type="match status" value="1"/>
</dbReference>
<keyword evidence="2" id="KW-0472">Membrane</keyword>
<reference evidence="4 5" key="1">
    <citation type="submission" date="2017-10" db="EMBL/GenBank/DDBJ databases">
        <title>Sphingobium yanoikuyae S72.</title>
        <authorList>
            <person name="Sanchez E."/>
            <person name="Bustos P."/>
            <person name="Mendoza P."/>
            <person name="Guo X."/>
            <person name="Mendoza A."/>
        </authorList>
    </citation>
    <scope>NUCLEOTIDE SEQUENCE [LARGE SCALE GENOMIC DNA]</scope>
    <source>
        <strain evidence="4 5">S72</strain>
    </source>
</reference>
<evidence type="ECO:0000256" key="1">
    <source>
        <dbReference type="ARBA" id="ARBA00007613"/>
    </source>
</evidence>
<dbReference type="NCBIfam" id="TIGR01845">
    <property type="entry name" value="outer_NodT"/>
    <property type="match status" value="1"/>
</dbReference>
<dbReference type="Gene3D" id="2.20.200.10">
    <property type="entry name" value="Outer membrane efflux proteins (OEP)"/>
    <property type="match status" value="1"/>
</dbReference>
<dbReference type="EMBL" id="CP023741">
    <property type="protein sequence ID" value="ATI83311.1"/>
    <property type="molecule type" value="Genomic_DNA"/>
</dbReference>
<dbReference type="AlphaFoldDB" id="A0A291N7S9"/>
<proteinExistence type="inferred from homology"/>
<dbReference type="GO" id="GO:0005886">
    <property type="term" value="C:plasma membrane"/>
    <property type="evidence" value="ECO:0007669"/>
    <property type="project" value="UniProtKB-SubCell"/>
</dbReference>
<comment type="similarity">
    <text evidence="1 2">Belongs to the outer membrane factor (OMF) (TC 1.B.17) family.</text>
</comment>
<dbReference type="KEGG" id="sya:A6768_13125"/>